<name>A0AC60QAZ0_IXOPE</name>
<sequence length="619" mass="69157">MLPHFDDNPRGDFRSNLFFLPPTPEETCYVHGGEDYRGTVAGDDLGPALPARIAEYPEIVGGHNYCRNPGGMDVQPWCFTSGPVVKKEVCNIPKCVDYLWLYILLPSIATMALVGLLLAIACFRRRGKPSPNLPPTKGPKGVALRGPPQQNNMELNRLLPRATRAPEVPSPRVRFLQELGEGAFGKVYRGELLPVKRDCSLPIQVAIKTLKENAAMKTQQDFQREAELMSDLQHPNIVCLLGVCTKEEPLCMLFEYMPHGDLHEFLVQHSPRCEGTTQVLDLADFLHISRQATGMEYLSAHHYVHRDLAARNCLVGESLTVKISDFGLSRDVYSSDYYRVQSKSLLPVRWMPPESILYGRFTTDSDVWSFGVVLWEVFSYGLQPYYGYANQEVIDLVRGRQLLPCPEDCPPHLYALMVECWHEVPNRRPHFRELHARLCSWQALHARSASLSTHGSNHTGSTSVSHKGGSPLLGAGVGAAPERPVTPLGGRPPLLQHFGGAYNAMDARVSKRRARSASVVGTVETFPSGHAGRASDERLHAREITSRCDRLQKKPVLRGLSTDTLKELLCKHGTPSESPRRHRYSTLQAASPNQSWCGSFQRDFKTFAGFEARRTRSQN</sequence>
<proteinExistence type="predicted"/>
<dbReference type="Proteomes" id="UP000805193">
    <property type="component" value="Unassembled WGS sequence"/>
</dbReference>
<comment type="caution">
    <text evidence="1">The sequence shown here is derived from an EMBL/GenBank/DDBJ whole genome shotgun (WGS) entry which is preliminary data.</text>
</comment>
<evidence type="ECO:0000313" key="1">
    <source>
        <dbReference type="EMBL" id="KAG0431215.1"/>
    </source>
</evidence>
<protein>
    <submittedName>
        <fullName evidence="1">Uncharacterized protein</fullName>
    </submittedName>
</protein>
<keyword evidence="2" id="KW-1185">Reference proteome</keyword>
<gene>
    <name evidence="1" type="ORF">HPB47_021990</name>
</gene>
<accession>A0AC60QAZ0</accession>
<reference evidence="1 2" key="1">
    <citation type="journal article" date="2020" name="Cell">
        <title>Large-Scale Comparative Analyses of Tick Genomes Elucidate Their Genetic Diversity and Vector Capacities.</title>
        <authorList>
            <consortium name="Tick Genome and Microbiome Consortium (TIGMIC)"/>
            <person name="Jia N."/>
            <person name="Wang J."/>
            <person name="Shi W."/>
            <person name="Du L."/>
            <person name="Sun Y."/>
            <person name="Zhan W."/>
            <person name="Jiang J.F."/>
            <person name="Wang Q."/>
            <person name="Zhang B."/>
            <person name="Ji P."/>
            <person name="Bell-Sakyi L."/>
            <person name="Cui X.M."/>
            <person name="Yuan T.T."/>
            <person name="Jiang B.G."/>
            <person name="Yang W.F."/>
            <person name="Lam T.T."/>
            <person name="Chang Q.C."/>
            <person name="Ding S.J."/>
            <person name="Wang X.J."/>
            <person name="Zhu J.G."/>
            <person name="Ruan X.D."/>
            <person name="Zhao L."/>
            <person name="Wei J.T."/>
            <person name="Ye R.Z."/>
            <person name="Que T.C."/>
            <person name="Du C.H."/>
            <person name="Zhou Y.H."/>
            <person name="Cheng J.X."/>
            <person name="Dai P.F."/>
            <person name="Guo W.B."/>
            <person name="Han X.H."/>
            <person name="Huang E.J."/>
            <person name="Li L.F."/>
            <person name="Wei W."/>
            <person name="Gao Y.C."/>
            <person name="Liu J.Z."/>
            <person name="Shao H.Z."/>
            <person name="Wang X."/>
            <person name="Wang C.C."/>
            <person name="Yang T.C."/>
            <person name="Huo Q.B."/>
            <person name="Li W."/>
            <person name="Chen H.Y."/>
            <person name="Chen S.E."/>
            <person name="Zhou L.G."/>
            <person name="Ni X.B."/>
            <person name="Tian J.H."/>
            <person name="Sheng Y."/>
            <person name="Liu T."/>
            <person name="Pan Y.S."/>
            <person name="Xia L.Y."/>
            <person name="Li J."/>
            <person name="Zhao F."/>
            <person name="Cao W.C."/>
        </authorList>
    </citation>
    <scope>NUCLEOTIDE SEQUENCE [LARGE SCALE GENOMIC DNA]</scope>
    <source>
        <strain evidence="1">Iper-2018</strain>
    </source>
</reference>
<organism evidence="1 2">
    <name type="scientific">Ixodes persulcatus</name>
    <name type="common">Taiga tick</name>
    <dbReference type="NCBI Taxonomy" id="34615"/>
    <lineage>
        <taxon>Eukaryota</taxon>
        <taxon>Metazoa</taxon>
        <taxon>Ecdysozoa</taxon>
        <taxon>Arthropoda</taxon>
        <taxon>Chelicerata</taxon>
        <taxon>Arachnida</taxon>
        <taxon>Acari</taxon>
        <taxon>Parasitiformes</taxon>
        <taxon>Ixodida</taxon>
        <taxon>Ixodoidea</taxon>
        <taxon>Ixodidae</taxon>
        <taxon>Ixodinae</taxon>
        <taxon>Ixodes</taxon>
    </lineage>
</organism>
<evidence type="ECO:0000313" key="2">
    <source>
        <dbReference type="Proteomes" id="UP000805193"/>
    </source>
</evidence>
<dbReference type="EMBL" id="JABSTQ010009245">
    <property type="protein sequence ID" value="KAG0431215.1"/>
    <property type="molecule type" value="Genomic_DNA"/>
</dbReference>